<gene>
    <name evidence="1" type="ORF">OVS_00735</name>
</gene>
<proteinExistence type="predicted"/>
<sequence length="80" mass="9038">MGGYKEYGDYNRNYDLRVMSKDRSFIYGAMGKGAMESPVIELTLFKRDELRKAAARGGFSFGKLKPQASRSTTKYIVAKN</sequence>
<name>A0ABM5P142_9MOLU</name>
<keyword evidence="2" id="KW-1185">Reference proteome</keyword>
<protein>
    <submittedName>
        <fullName evidence="1">Uncharacterized protein</fullName>
    </submittedName>
</protein>
<dbReference type="RefSeq" id="WP_024070940.1">
    <property type="nucleotide sequence ID" value="NC_023062.1"/>
</dbReference>
<evidence type="ECO:0000313" key="2">
    <source>
        <dbReference type="Proteomes" id="UP000018745"/>
    </source>
</evidence>
<dbReference type="Proteomes" id="UP000018745">
    <property type="component" value="Chromosome"/>
</dbReference>
<organism evidence="1 2">
    <name type="scientific">Mycoplasma ovis str. Michigan</name>
    <dbReference type="NCBI Taxonomy" id="1415773"/>
    <lineage>
        <taxon>Bacteria</taxon>
        <taxon>Bacillati</taxon>
        <taxon>Mycoplasmatota</taxon>
        <taxon>Mollicutes</taxon>
        <taxon>Mycoplasmataceae</taxon>
        <taxon>Mycoplasma</taxon>
    </lineage>
</organism>
<accession>A0ABM5P142</accession>
<evidence type="ECO:0000313" key="1">
    <source>
        <dbReference type="EMBL" id="AHC40137.1"/>
    </source>
</evidence>
<dbReference type="EMBL" id="CP006935">
    <property type="protein sequence ID" value="AHC40137.1"/>
    <property type="molecule type" value="Genomic_DNA"/>
</dbReference>
<reference evidence="1 2" key="1">
    <citation type="journal article" date="2014" name="Genome Announc.">
        <title>Complete Genome Sequence of Mycoplasma ovis Strain Michigan, a Hemoplasma of Sheep with Two Distinct 16S rRNA Genes.</title>
        <authorList>
            <person name="Deshuillers P.L."/>
            <person name="Santos A.P."/>
            <person name="do Nascimento N.C."/>
            <person name="Hampel J.A."/>
            <person name="Bergin I.L."/>
            <person name="Dyson M.C."/>
            <person name="Messick J.B."/>
        </authorList>
    </citation>
    <scope>NUCLEOTIDE SEQUENCE [LARGE SCALE GENOMIC DNA]</scope>
    <source>
        <strain evidence="1 2">Michigan</strain>
    </source>
</reference>